<evidence type="ECO:0000313" key="3">
    <source>
        <dbReference type="EMBL" id="RCK71078.1"/>
    </source>
</evidence>
<dbReference type="Pfam" id="PF13302">
    <property type="entry name" value="Acetyltransf_3"/>
    <property type="match status" value="1"/>
</dbReference>
<keyword evidence="3" id="KW-0808">Transferase</keyword>
<dbReference type="PANTHER" id="PTHR43792">
    <property type="entry name" value="GNAT FAMILY, PUTATIVE (AFU_ORTHOLOGUE AFUA_3G00765)-RELATED-RELATED"/>
    <property type="match status" value="1"/>
</dbReference>
<dbReference type="Proteomes" id="UP000252770">
    <property type="component" value="Unassembled WGS sequence"/>
</dbReference>
<dbReference type="Gene3D" id="3.40.630.30">
    <property type="match status" value="1"/>
</dbReference>
<sequence length="225" mass="24668">MLRSRFHPLQTRPSVAVPGDPGPGDRRVSRWTRIRARPSVRVVTTELRPLVAADAAEHCRGEDELTVRWLTGGHGDLARTVAHFERLARNAAAGTGKRGFGVWRSGRLCGYIDFDPDVEVLEPGEVNLAYAVHPWARGQGVAVEAVRLVCEVLQTERVGRRAAIRVEPENTASVRVAEKAGFTHARTLVSPTEVRSDGSPVTHRVYLLDLWPASDVPAAQPGQRP</sequence>
<dbReference type="InterPro" id="IPR016181">
    <property type="entry name" value="Acyl_CoA_acyltransferase"/>
</dbReference>
<accession>A0A367YZ22</accession>
<keyword evidence="4" id="KW-1185">Reference proteome</keyword>
<dbReference type="InterPro" id="IPR051531">
    <property type="entry name" value="N-acetyltransferase"/>
</dbReference>
<dbReference type="InterPro" id="IPR000182">
    <property type="entry name" value="GNAT_dom"/>
</dbReference>
<name>A0A367YZ22_9ACTN</name>
<feature type="domain" description="N-acetyltransferase" evidence="2">
    <location>
        <begin position="45"/>
        <end position="211"/>
    </location>
</feature>
<dbReference type="EMBL" id="QOUI01000001">
    <property type="protein sequence ID" value="RCK71078.1"/>
    <property type="molecule type" value="Genomic_DNA"/>
</dbReference>
<feature type="region of interest" description="Disordered" evidence="1">
    <location>
        <begin position="1"/>
        <end position="28"/>
    </location>
</feature>
<dbReference type="PANTHER" id="PTHR43792:SF1">
    <property type="entry name" value="N-ACETYLTRANSFERASE DOMAIN-CONTAINING PROTEIN"/>
    <property type="match status" value="1"/>
</dbReference>
<evidence type="ECO:0000256" key="1">
    <source>
        <dbReference type="SAM" id="MobiDB-lite"/>
    </source>
</evidence>
<dbReference type="SUPFAM" id="SSF55729">
    <property type="entry name" value="Acyl-CoA N-acyltransferases (Nat)"/>
    <property type="match status" value="1"/>
</dbReference>
<evidence type="ECO:0000313" key="4">
    <source>
        <dbReference type="Proteomes" id="UP000252770"/>
    </source>
</evidence>
<gene>
    <name evidence="3" type="ORF">DT076_00970</name>
</gene>
<proteinExistence type="predicted"/>
<evidence type="ECO:0000259" key="2">
    <source>
        <dbReference type="PROSITE" id="PS51186"/>
    </source>
</evidence>
<dbReference type="AlphaFoldDB" id="A0A367YZ22"/>
<reference evidence="3 4" key="1">
    <citation type="submission" date="2018-07" db="EMBL/GenBank/DDBJ databases">
        <title>Desertimonas flava gen. nov. sp. nov.</title>
        <authorList>
            <person name="Liu S."/>
        </authorList>
    </citation>
    <scope>NUCLEOTIDE SEQUENCE [LARGE SCALE GENOMIC DNA]</scope>
    <source>
        <strain evidence="3 4">16Sb5-5</strain>
    </source>
</reference>
<dbReference type="GO" id="GO:0016747">
    <property type="term" value="F:acyltransferase activity, transferring groups other than amino-acyl groups"/>
    <property type="evidence" value="ECO:0007669"/>
    <property type="project" value="InterPro"/>
</dbReference>
<organism evidence="3 4">
    <name type="scientific">Desertihabitans brevis</name>
    <dbReference type="NCBI Taxonomy" id="2268447"/>
    <lineage>
        <taxon>Bacteria</taxon>
        <taxon>Bacillati</taxon>
        <taxon>Actinomycetota</taxon>
        <taxon>Actinomycetes</taxon>
        <taxon>Propionibacteriales</taxon>
        <taxon>Propionibacteriaceae</taxon>
        <taxon>Desertihabitans</taxon>
    </lineage>
</organism>
<comment type="caution">
    <text evidence="3">The sequence shown here is derived from an EMBL/GenBank/DDBJ whole genome shotgun (WGS) entry which is preliminary data.</text>
</comment>
<dbReference type="PROSITE" id="PS51186">
    <property type="entry name" value="GNAT"/>
    <property type="match status" value="1"/>
</dbReference>
<protein>
    <submittedName>
        <fullName evidence="3">N-acetyltransferase</fullName>
    </submittedName>
</protein>